<evidence type="ECO:0000256" key="2">
    <source>
        <dbReference type="ARBA" id="ARBA00022723"/>
    </source>
</evidence>
<evidence type="ECO:0000256" key="7">
    <source>
        <dbReference type="ARBA" id="ARBA00023163"/>
    </source>
</evidence>
<feature type="domain" description="C2H2-type" evidence="10">
    <location>
        <begin position="302"/>
        <end position="324"/>
    </location>
</feature>
<comment type="subcellular location">
    <subcellularLocation>
        <location evidence="1">Nucleus</location>
    </subcellularLocation>
</comment>
<dbReference type="SUPFAM" id="SSF57667">
    <property type="entry name" value="beta-beta-alpha zinc fingers"/>
    <property type="match status" value="2"/>
</dbReference>
<dbReference type="GO" id="GO:0008270">
    <property type="term" value="F:zinc ion binding"/>
    <property type="evidence" value="ECO:0007669"/>
    <property type="project" value="UniProtKB-KW"/>
</dbReference>
<evidence type="ECO:0000313" key="11">
    <source>
        <dbReference type="EMBL" id="KAE9532015.1"/>
    </source>
</evidence>
<evidence type="ECO:0000256" key="8">
    <source>
        <dbReference type="ARBA" id="ARBA00023242"/>
    </source>
</evidence>
<comment type="caution">
    <text evidence="11">The sequence shown here is derived from an EMBL/GenBank/DDBJ whole genome shotgun (WGS) entry which is preliminary data.</text>
</comment>
<evidence type="ECO:0000256" key="6">
    <source>
        <dbReference type="ARBA" id="ARBA00023015"/>
    </source>
</evidence>
<dbReference type="PANTHER" id="PTHR16515:SF55">
    <property type="entry name" value="C2H2-TYPE DOMAIN-CONTAINING PROTEIN"/>
    <property type="match status" value="1"/>
</dbReference>
<evidence type="ECO:0000256" key="4">
    <source>
        <dbReference type="ARBA" id="ARBA00022771"/>
    </source>
</evidence>
<dbReference type="PROSITE" id="PS00028">
    <property type="entry name" value="ZINC_FINGER_C2H2_1"/>
    <property type="match status" value="3"/>
</dbReference>
<proteinExistence type="predicted"/>
<dbReference type="GO" id="GO:0005634">
    <property type="term" value="C:nucleus"/>
    <property type="evidence" value="ECO:0007669"/>
    <property type="project" value="UniProtKB-SubCell"/>
</dbReference>
<feature type="domain" description="C2H2-type" evidence="10">
    <location>
        <begin position="246"/>
        <end position="273"/>
    </location>
</feature>
<keyword evidence="3" id="KW-0677">Repeat</keyword>
<accession>A0A6G0TFS0</accession>
<dbReference type="PROSITE" id="PS50157">
    <property type="entry name" value="ZINC_FINGER_C2H2_2"/>
    <property type="match status" value="3"/>
</dbReference>
<dbReference type="FunFam" id="3.30.160.60:FF:001289">
    <property type="entry name" value="Zinc finger protein 574"/>
    <property type="match status" value="1"/>
</dbReference>
<dbReference type="SMART" id="SM00355">
    <property type="entry name" value="ZnF_C2H2"/>
    <property type="match status" value="3"/>
</dbReference>
<dbReference type="Pfam" id="PF00096">
    <property type="entry name" value="zf-C2H2"/>
    <property type="match status" value="2"/>
</dbReference>
<dbReference type="OrthoDB" id="3437960at2759"/>
<protein>
    <recommendedName>
        <fullName evidence="10">C2H2-type domain-containing protein</fullName>
    </recommendedName>
</protein>
<dbReference type="InterPro" id="IPR036236">
    <property type="entry name" value="Znf_C2H2_sf"/>
</dbReference>
<keyword evidence="8" id="KW-0539">Nucleus</keyword>
<organism evidence="11 12">
    <name type="scientific">Aphis glycines</name>
    <name type="common">Soybean aphid</name>
    <dbReference type="NCBI Taxonomy" id="307491"/>
    <lineage>
        <taxon>Eukaryota</taxon>
        <taxon>Metazoa</taxon>
        <taxon>Ecdysozoa</taxon>
        <taxon>Arthropoda</taxon>
        <taxon>Hexapoda</taxon>
        <taxon>Insecta</taxon>
        <taxon>Pterygota</taxon>
        <taxon>Neoptera</taxon>
        <taxon>Paraneoptera</taxon>
        <taxon>Hemiptera</taxon>
        <taxon>Sternorrhyncha</taxon>
        <taxon>Aphidomorpha</taxon>
        <taxon>Aphidoidea</taxon>
        <taxon>Aphididae</taxon>
        <taxon>Aphidini</taxon>
        <taxon>Aphis</taxon>
        <taxon>Aphis</taxon>
    </lineage>
</organism>
<evidence type="ECO:0000256" key="1">
    <source>
        <dbReference type="ARBA" id="ARBA00004123"/>
    </source>
</evidence>
<dbReference type="EMBL" id="VYZN01000040">
    <property type="protein sequence ID" value="KAE9532015.1"/>
    <property type="molecule type" value="Genomic_DNA"/>
</dbReference>
<keyword evidence="2" id="KW-0479">Metal-binding</keyword>
<keyword evidence="12" id="KW-1185">Reference proteome</keyword>
<dbReference type="GO" id="GO:0006357">
    <property type="term" value="P:regulation of transcription by RNA polymerase II"/>
    <property type="evidence" value="ECO:0007669"/>
    <property type="project" value="UniProtKB-ARBA"/>
</dbReference>
<keyword evidence="5" id="KW-0862">Zinc</keyword>
<evidence type="ECO:0000256" key="5">
    <source>
        <dbReference type="ARBA" id="ARBA00022833"/>
    </source>
</evidence>
<evidence type="ECO:0000259" key="10">
    <source>
        <dbReference type="PROSITE" id="PS50157"/>
    </source>
</evidence>
<evidence type="ECO:0000313" key="12">
    <source>
        <dbReference type="Proteomes" id="UP000475862"/>
    </source>
</evidence>
<dbReference type="FunFam" id="3.30.160.60:FF:000100">
    <property type="entry name" value="Zinc finger 45-like"/>
    <property type="match status" value="1"/>
</dbReference>
<keyword evidence="6" id="KW-0805">Transcription regulation</keyword>
<keyword evidence="4 9" id="KW-0863">Zinc-finger</keyword>
<dbReference type="PANTHER" id="PTHR16515">
    <property type="entry name" value="PR DOMAIN ZINC FINGER PROTEIN"/>
    <property type="match status" value="1"/>
</dbReference>
<evidence type="ECO:0000256" key="9">
    <source>
        <dbReference type="PROSITE-ProRule" id="PRU00042"/>
    </source>
</evidence>
<keyword evidence="7" id="KW-0804">Transcription</keyword>
<name>A0A6G0TFS0_APHGL</name>
<gene>
    <name evidence="11" type="ORF">AGLY_010217</name>
</gene>
<dbReference type="Gene3D" id="3.30.160.60">
    <property type="entry name" value="Classic Zinc Finger"/>
    <property type="match status" value="3"/>
</dbReference>
<evidence type="ECO:0000256" key="3">
    <source>
        <dbReference type="ARBA" id="ARBA00022737"/>
    </source>
</evidence>
<sequence length="328" mass="38820">MLLNKIKIYQICILDYYINMFKEAAQNPQPIKCELQDILPKFNKYIKQEYDIVQEYNVKHEYVDESTEYKDYCGTNDSQSTNQYYKKDFENIKETLKVQLKTEVDVFNDTKYESFFIRDNNFVSSFSSTTQYSINSYIENKPTNFNLNIESSTGTYTPTKHNMMTSEKNTQIKTEVDIIEDTMYEGFFMRENNYVPIVESSTYYDINSPIKNNHKNAYLNIKAPIITSNLTKKKLRTSKENSKKTHKCNICNKYFSWKGSMKTHMKLHLGKKPYQCLICNKSFAQVSTLYQHKMIHESHKPFNCAICKKSFAQKVNMKVHINKHMKFL</sequence>
<dbReference type="InterPro" id="IPR013087">
    <property type="entry name" value="Znf_C2H2_type"/>
</dbReference>
<reference evidence="11 12" key="1">
    <citation type="submission" date="2019-08" db="EMBL/GenBank/DDBJ databases">
        <title>The genome of the soybean aphid Biotype 1, its phylome, world population structure and adaptation to the North American continent.</title>
        <authorList>
            <person name="Giordano R."/>
            <person name="Donthu R.K."/>
            <person name="Hernandez A.G."/>
            <person name="Wright C.L."/>
            <person name="Zimin A.V."/>
        </authorList>
    </citation>
    <scope>NUCLEOTIDE SEQUENCE [LARGE SCALE GENOMIC DNA]</scope>
    <source>
        <tissue evidence="11">Whole aphids</tissue>
    </source>
</reference>
<dbReference type="InterPro" id="IPR050331">
    <property type="entry name" value="Zinc_finger"/>
</dbReference>
<dbReference type="AlphaFoldDB" id="A0A6G0TFS0"/>
<dbReference type="Proteomes" id="UP000475862">
    <property type="component" value="Unassembled WGS sequence"/>
</dbReference>
<feature type="domain" description="C2H2-type" evidence="10">
    <location>
        <begin position="274"/>
        <end position="301"/>
    </location>
</feature>